<dbReference type="SUPFAM" id="SSF51679">
    <property type="entry name" value="Bacterial luciferase-like"/>
    <property type="match status" value="1"/>
</dbReference>
<keyword evidence="2" id="KW-0288">FMN</keyword>
<dbReference type="AlphaFoldDB" id="A0A5J4KU07"/>
<reference evidence="6 7" key="1">
    <citation type="submission" date="2019-10" db="EMBL/GenBank/DDBJ databases">
        <title>Dictyobacter vulcani sp. nov., within the class Ktedonobacteria, isolated from soil of volcanic Mt. Zao.</title>
        <authorList>
            <person name="Zheng Y."/>
            <person name="Wang C.M."/>
            <person name="Sakai Y."/>
            <person name="Abe K."/>
            <person name="Yokota A."/>
            <person name="Yabe S."/>
        </authorList>
    </citation>
    <scope>NUCLEOTIDE SEQUENCE [LARGE SCALE GENOMIC DNA]</scope>
    <source>
        <strain evidence="6 7">W12</strain>
    </source>
</reference>
<dbReference type="EMBL" id="BKZW01000003">
    <property type="protein sequence ID" value="GER91153.1"/>
    <property type="molecule type" value="Genomic_DNA"/>
</dbReference>
<accession>A0A5J4KU07</accession>
<keyword evidence="1" id="KW-0285">Flavoprotein</keyword>
<dbReference type="PANTHER" id="PTHR42847:SF4">
    <property type="entry name" value="ALKANESULFONATE MONOOXYGENASE-RELATED"/>
    <property type="match status" value="1"/>
</dbReference>
<organism evidence="6 7">
    <name type="scientific">Dictyobacter vulcani</name>
    <dbReference type="NCBI Taxonomy" id="2607529"/>
    <lineage>
        <taxon>Bacteria</taxon>
        <taxon>Bacillati</taxon>
        <taxon>Chloroflexota</taxon>
        <taxon>Ktedonobacteria</taxon>
        <taxon>Ktedonobacterales</taxon>
        <taxon>Dictyobacteraceae</taxon>
        <taxon>Dictyobacter</taxon>
    </lineage>
</organism>
<dbReference type="PANTHER" id="PTHR42847">
    <property type="entry name" value="ALKANESULFONATE MONOOXYGENASE"/>
    <property type="match status" value="1"/>
</dbReference>
<evidence type="ECO:0000256" key="1">
    <source>
        <dbReference type="ARBA" id="ARBA00022630"/>
    </source>
</evidence>
<sequence>MQRPFRFGVVGGSAQSRQAWVTYAQRLEELGYSTLLLPDRMQMGLAPFASLSIAAAVTTSLRVGSYVFCNDYRHPAILAKEIATLDMLSDGRFEIGLGAGVGPMDYTQMGLPFESAGIRVGRVEETISIIKQFFTLERVNFTGKYYTITDLPGLPRPVQQPHPPIFIGSAGRRLLSIAAQQANSIAPNLKYAAREVDPTDASIAQKIDWIREAAGERFDQLELCQSDFNLVLTDSSVEIPRVLAGPPMPIKNTPMSTEQAVEHFLKQREELGFSYIQVSERQMENFAPVVARLAGK</sequence>
<protein>
    <submittedName>
        <fullName evidence="6">LLM class F420-dependent oxidoreductase</fullName>
    </submittedName>
</protein>
<dbReference type="Proteomes" id="UP000326912">
    <property type="component" value="Unassembled WGS sequence"/>
</dbReference>
<proteinExistence type="predicted"/>
<comment type="caution">
    <text evidence="6">The sequence shown here is derived from an EMBL/GenBank/DDBJ whole genome shotgun (WGS) entry which is preliminary data.</text>
</comment>
<keyword evidence="3" id="KW-0560">Oxidoreductase</keyword>
<dbReference type="InterPro" id="IPR019923">
    <property type="entry name" value="Lucif-like_OxRdtase_MSMEG_2516"/>
</dbReference>
<dbReference type="InterPro" id="IPR036661">
    <property type="entry name" value="Luciferase-like_sf"/>
</dbReference>
<feature type="domain" description="Luciferase-like" evidence="5">
    <location>
        <begin position="8"/>
        <end position="221"/>
    </location>
</feature>
<keyword evidence="7" id="KW-1185">Reference proteome</keyword>
<dbReference type="Pfam" id="PF00296">
    <property type="entry name" value="Bac_luciferase"/>
    <property type="match status" value="1"/>
</dbReference>
<dbReference type="InterPro" id="IPR050172">
    <property type="entry name" value="SsuD_RutA_monooxygenase"/>
</dbReference>
<dbReference type="Gene3D" id="3.20.20.30">
    <property type="entry name" value="Luciferase-like domain"/>
    <property type="match status" value="1"/>
</dbReference>
<evidence type="ECO:0000256" key="3">
    <source>
        <dbReference type="ARBA" id="ARBA00023002"/>
    </source>
</evidence>
<dbReference type="InterPro" id="IPR011251">
    <property type="entry name" value="Luciferase-like_dom"/>
</dbReference>
<name>A0A5J4KU07_9CHLR</name>
<evidence type="ECO:0000256" key="4">
    <source>
        <dbReference type="ARBA" id="ARBA00023033"/>
    </source>
</evidence>
<evidence type="ECO:0000256" key="2">
    <source>
        <dbReference type="ARBA" id="ARBA00022643"/>
    </source>
</evidence>
<dbReference type="GO" id="GO:0008726">
    <property type="term" value="F:alkanesulfonate monooxygenase activity"/>
    <property type="evidence" value="ECO:0007669"/>
    <property type="project" value="TreeGrafter"/>
</dbReference>
<dbReference type="NCBIfam" id="TIGR03621">
    <property type="entry name" value="F420_MSMEG_2516"/>
    <property type="match status" value="1"/>
</dbReference>
<dbReference type="GO" id="GO:0046306">
    <property type="term" value="P:alkanesulfonate catabolic process"/>
    <property type="evidence" value="ECO:0007669"/>
    <property type="project" value="TreeGrafter"/>
</dbReference>
<evidence type="ECO:0000259" key="5">
    <source>
        <dbReference type="Pfam" id="PF00296"/>
    </source>
</evidence>
<gene>
    <name evidence="6" type="ORF">KDW_53150</name>
</gene>
<evidence type="ECO:0000313" key="7">
    <source>
        <dbReference type="Proteomes" id="UP000326912"/>
    </source>
</evidence>
<keyword evidence="4" id="KW-0503">Monooxygenase</keyword>
<evidence type="ECO:0000313" key="6">
    <source>
        <dbReference type="EMBL" id="GER91153.1"/>
    </source>
</evidence>